<evidence type="ECO:0000256" key="5">
    <source>
        <dbReference type="ARBA" id="ARBA00022454"/>
    </source>
</evidence>
<keyword evidence="11" id="KW-1185">Reference proteome</keyword>
<dbReference type="GO" id="GO:0030527">
    <property type="term" value="F:structural constituent of chromatin"/>
    <property type="evidence" value="ECO:0007669"/>
    <property type="project" value="InterPro"/>
</dbReference>
<evidence type="ECO:0000256" key="4">
    <source>
        <dbReference type="ARBA" id="ARBA00006564"/>
    </source>
</evidence>
<dbReference type="SMART" id="SM00417">
    <property type="entry name" value="H4"/>
    <property type="match status" value="1"/>
</dbReference>
<dbReference type="GO" id="GO:0003677">
    <property type="term" value="F:DNA binding"/>
    <property type="evidence" value="ECO:0007669"/>
    <property type="project" value="UniProtKB-KW"/>
</dbReference>
<dbReference type="Gene3D" id="1.10.20.10">
    <property type="entry name" value="Histone, subunit A"/>
    <property type="match status" value="1"/>
</dbReference>
<evidence type="ECO:0000256" key="7">
    <source>
        <dbReference type="ARBA" id="ARBA00023242"/>
    </source>
</evidence>
<evidence type="ECO:0000256" key="2">
    <source>
        <dbReference type="ARBA" id="ARBA00004123"/>
    </source>
</evidence>
<gene>
    <name evidence="10" type="ORF">X801_00334</name>
</gene>
<dbReference type="GO" id="GO:0000786">
    <property type="term" value="C:nucleosome"/>
    <property type="evidence" value="ECO:0007669"/>
    <property type="project" value="UniProtKB-KW"/>
</dbReference>
<evidence type="ECO:0000256" key="9">
    <source>
        <dbReference type="SAM" id="MobiDB-lite"/>
    </source>
</evidence>
<reference evidence="10 11" key="1">
    <citation type="submission" date="2015-03" db="EMBL/GenBank/DDBJ databases">
        <title>Draft genome of the nematode, Opisthorchis viverrini.</title>
        <authorList>
            <person name="Mitreva M."/>
        </authorList>
    </citation>
    <scope>NUCLEOTIDE SEQUENCE [LARGE SCALE GENOMIC DNA]</scope>
    <source>
        <strain evidence="10">Khon Kaen</strain>
    </source>
</reference>
<dbReference type="InterPro" id="IPR001951">
    <property type="entry name" value="Histone_H4"/>
</dbReference>
<dbReference type="CDD" id="cd22912">
    <property type="entry name" value="HFD_H4"/>
    <property type="match status" value="1"/>
</dbReference>
<dbReference type="SUPFAM" id="SSF47113">
    <property type="entry name" value="Histone-fold"/>
    <property type="match status" value="1"/>
</dbReference>
<keyword evidence="8" id="KW-0544">Nucleosome core</keyword>
<name>A0A1S8XAL3_OPIVI</name>
<organism evidence="10 11">
    <name type="scientific">Opisthorchis viverrini</name>
    <name type="common">Southeast Asian liver fluke</name>
    <dbReference type="NCBI Taxonomy" id="6198"/>
    <lineage>
        <taxon>Eukaryota</taxon>
        <taxon>Metazoa</taxon>
        <taxon>Spiralia</taxon>
        <taxon>Lophotrochozoa</taxon>
        <taxon>Platyhelminthes</taxon>
        <taxon>Trematoda</taxon>
        <taxon>Digenea</taxon>
        <taxon>Opisthorchiida</taxon>
        <taxon>Opisthorchiata</taxon>
        <taxon>Opisthorchiidae</taxon>
        <taxon>Opisthorchis</taxon>
    </lineage>
</organism>
<accession>A0A1S8XAL3</accession>
<feature type="region of interest" description="Disordered" evidence="9">
    <location>
        <begin position="1"/>
        <end position="22"/>
    </location>
</feature>
<dbReference type="GO" id="GO:0005634">
    <property type="term" value="C:nucleus"/>
    <property type="evidence" value="ECO:0007669"/>
    <property type="project" value="UniProtKB-SubCell"/>
</dbReference>
<keyword evidence="7" id="KW-0539">Nucleus</keyword>
<dbReference type="AlphaFoldDB" id="A0A1S8XAL3"/>
<comment type="function">
    <text evidence="1">Core component of nucleosome. Nucleosomes wrap and compact DNA into chromatin, limiting DNA accessibility to the cellular machineries which require DNA as a template. Histones thereby play a central role in transcription regulation, DNA repair, DNA replication and chromosomal stability. DNA accessibility is regulated via a complex set of post-translational modifications of histones, also called histone code, and nucleosome remodeling.</text>
</comment>
<dbReference type="GO" id="GO:0046982">
    <property type="term" value="F:protein heterodimerization activity"/>
    <property type="evidence" value="ECO:0007669"/>
    <property type="project" value="InterPro"/>
</dbReference>
<comment type="similarity">
    <text evidence="4">Belongs to the histone H4 family.</text>
</comment>
<protein>
    <submittedName>
        <fullName evidence="10">Histone H4 family protein</fullName>
    </submittedName>
</protein>
<dbReference type="Proteomes" id="UP000243686">
    <property type="component" value="Unassembled WGS sequence"/>
</dbReference>
<sequence length="82" mass="8899">MSGPGQGGKDSGKEEQNASTRANIQGIIKPAIHPLACQGGAKRISRLIRGVLKLFFEKIIRDAVTYTEHAKRKTVIVSLLTQ</sequence>
<keyword evidence="6" id="KW-0238">DNA-binding</keyword>
<evidence type="ECO:0000256" key="6">
    <source>
        <dbReference type="ARBA" id="ARBA00023125"/>
    </source>
</evidence>
<dbReference type="InterPro" id="IPR009072">
    <property type="entry name" value="Histone-fold"/>
</dbReference>
<evidence type="ECO:0000313" key="11">
    <source>
        <dbReference type="Proteomes" id="UP000243686"/>
    </source>
</evidence>
<dbReference type="EMBL" id="KV891494">
    <property type="protein sequence ID" value="OON23754.1"/>
    <property type="molecule type" value="Genomic_DNA"/>
</dbReference>
<comment type="subcellular location">
    <subcellularLocation>
        <location evidence="3">Chromosome</location>
    </subcellularLocation>
    <subcellularLocation>
        <location evidence="2">Nucleus</location>
    </subcellularLocation>
</comment>
<evidence type="ECO:0000256" key="8">
    <source>
        <dbReference type="ARBA" id="ARBA00023269"/>
    </source>
</evidence>
<evidence type="ECO:0000256" key="1">
    <source>
        <dbReference type="ARBA" id="ARBA00002001"/>
    </source>
</evidence>
<evidence type="ECO:0000313" key="10">
    <source>
        <dbReference type="EMBL" id="OON23754.1"/>
    </source>
</evidence>
<keyword evidence="5" id="KW-0158">Chromosome</keyword>
<evidence type="ECO:0000256" key="3">
    <source>
        <dbReference type="ARBA" id="ARBA00004286"/>
    </source>
</evidence>
<dbReference type="PANTHER" id="PTHR10484">
    <property type="entry name" value="HISTONE H4"/>
    <property type="match status" value="1"/>
</dbReference>
<proteinExistence type="inferred from homology"/>